<evidence type="ECO:0000256" key="1">
    <source>
        <dbReference type="ARBA" id="ARBA00022553"/>
    </source>
</evidence>
<dbReference type="CDD" id="cd17535">
    <property type="entry name" value="REC_NarL-like"/>
    <property type="match status" value="1"/>
</dbReference>
<dbReference type="RefSeq" id="WP_188697909.1">
    <property type="nucleotide sequence ID" value="NZ_BMLS01000006.1"/>
</dbReference>
<keyword evidence="2 6" id="KW-0238">DNA-binding</keyword>
<reference evidence="6" key="1">
    <citation type="journal article" date="2014" name="Int. J. Syst. Evol. Microbiol.">
        <title>Complete genome sequence of Corynebacterium casei LMG S-19264T (=DSM 44701T), isolated from a smear-ripened cheese.</title>
        <authorList>
            <consortium name="US DOE Joint Genome Institute (JGI-PGF)"/>
            <person name="Walter F."/>
            <person name="Albersmeier A."/>
            <person name="Kalinowski J."/>
            <person name="Ruckert C."/>
        </authorList>
    </citation>
    <scope>NUCLEOTIDE SEQUENCE</scope>
    <source>
        <strain evidence="6">CGMCC 1.7086</strain>
    </source>
</reference>
<sequence>MTSQARAIIADDHPLFRSAMKQAIQAALGGEILEAANLEETLSTLAEHASVELVFLDLNMPGNQGLTGLTSLRNAYPGVQVLIVSAEEDPDIIRRALDFGASGYLPKSAPLECIAQAVEAVLDGEQWLPDGMQFEQGSGPATAERDFADKLSQLTPHQFKVLKMVADGLLNKQIAWELQVQETTIKQHVSAILRKLEVINRTQAGVLFKQFMQPDGR</sequence>
<protein>
    <submittedName>
        <fullName evidence="6">DNA-binding response regulator</fullName>
    </submittedName>
</protein>
<dbReference type="PROSITE" id="PS50043">
    <property type="entry name" value="HTH_LUXR_2"/>
    <property type="match status" value="1"/>
</dbReference>
<dbReference type="GO" id="GO:0006355">
    <property type="term" value="P:regulation of DNA-templated transcription"/>
    <property type="evidence" value="ECO:0007669"/>
    <property type="project" value="InterPro"/>
</dbReference>
<dbReference type="PROSITE" id="PS00622">
    <property type="entry name" value="HTH_LUXR_1"/>
    <property type="match status" value="1"/>
</dbReference>
<evidence type="ECO:0000313" key="6">
    <source>
        <dbReference type="EMBL" id="GGO73384.1"/>
    </source>
</evidence>
<dbReference type="GO" id="GO:0000160">
    <property type="term" value="P:phosphorelay signal transduction system"/>
    <property type="evidence" value="ECO:0007669"/>
    <property type="project" value="InterPro"/>
</dbReference>
<dbReference type="Gene3D" id="3.40.50.2300">
    <property type="match status" value="1"/>
</dbReference>
<name>A0A918DM12_9ALTE</name>
<evidence type="ECO:0000256" key="3">
    <source>
        <dbReference type="PROSITE-ProRule" id="PRU00169"/>
    </source>
</evidence>
<dbReference type="PANTHER" id="PTHR45566">
    <property type="entry name" value="HTH-TYPE TRANSCRIPTIONAL REGULATOR YHJB-RELATED"/>
    <property type="match status" value="1"/>
</dbReference>
<dbReference type="InterPro" id="IPR016032">
    <property type="entry name" value="Sig_transdc_resp-reg_C-effctor"/>
</dbReference>
<dbReference type="AlphaFoldDB" id="A0A918DM12"/>
<dbReference type="Proteomes" id="UP000606935">
    <property type="component" value="Unassembled WGS sequence"/>
</dbReference>
<evidence type="ECO:0000259" key="4">
    <source>
        <dbReference type="PROSITE" id="PS50043"/>
    </source>
</evidence>
<dbReference type="InterPro" id="IPR051015">
    <property type="entry name" value="EvgA-like"/>
</dbReference>
<keyword evidence="7" id="KW-1185">Reference proteome</keyword>
<dbReference type="CDD" id="cd06170">
    <property type="entry name" value="LuxR_C_like"/>
    <property type="match status" value="1"/>
</dbReference>
<keyword evidence="1 3" id="KW-0597">Phosphoprotein</keyword>
<feature type="domain" description="Response regulatory" evidence="5">
    <location>
        <begin position="6"/>
        <end position="122"/>
    </location>
</feature>
<dbReference type="PROSITE" id="PS50110">
    <property type="entry name" value="RESPONSE_REGULATORY"/>
    <property type="match status" value="1"/>
</dbReference>
<dbReference type="InterPro" id="IPR001789">
    <property type="entry name" value="Sig_transdc_resp-reg_receiver"/>
</dbReference>
<accession>A0A918DM12</accession>
<dbReference type="SUPFAM" id="SSF52172">
    <property type="entry name" value="CheY-like"/>
    <property type="match status" value="1"/>
</dbReference>
<dbReference type="SMART" id="SM00421">
    <property type="entry name" value="HTH_LUXR"/>
    <property type="match status" value="1"/>
</dbReference>
<dbReference type="SMART" id="SM00448">
    <property type="entry name" value="REC"/>
    <property type="match status" value="1"/>
</dbReference>
<reference evidence="6" key="2">
    <citation type="submission" date="2020-09" db="EMBL/GenBank/DDBJ databases">
        <authorList>
            <person name="Sun Q."/>
            <person name="Zhou Y."/>
        </authorList>
    </citation>
    <scope>NUCLEOTIDE SEQUENCE</scope>
    <source>
        <strain evidence="6">CGMCC 1.7086</strain>
    </source>
</reference>
<dbReference type="Pfam" id="PF00072">
    <property type="entry name" value="Response_reg"/>
    <property type="match status" value="1"/>
</dbReference>
<dbReference type="PANTHER" id="PTHR45566:SF1">
    <property type="entry name" value="HTH-TYPE TRANSCRIPTIONAL REGULATOR YHJB-RELATED"/>
    <property type="match status" value="1"/>
</dbReference>
<feature type="domain" description="HTH luxR-type" evidence="4">
    <location>
        <begin position="147"/>
        <end position="212"/>
    </location>
</feature>
<dbReference type="SUPFAM" id="SSF46894">
    <property type="entry name" value="C-terminal effector domain of the bipartite response regulators"/>
    <property type="match status" value="1"/>
</dbReference>
<feature type="modified residue" description="4-aspartylphosphate" evidence="3">
    <location>
        <position position="57"/>
    </location>
</feature>
<proteinExistence type="predicted"/>
<gene>
    <name evidence="6" type="ORF">GCM10010982_33790</name>
</gene>
<dbReference type="GO" id="GO:0003677">
    <property type="term" value="F:DNA binding"/>
    <property type="evidence" value="ECO:0007669"/>
    <property type="project" value="UniProtKB-KW"/>
</dbReference>
<comment type="caution">
    <text evidence="6">The sequence shown here is derived from an EMBL/GenBank/DDBJ whole genome shotgun (WGS) entry which is preliminary data.</text>
</comment>
<dbReference type="InterPro" id="IPR011006">
    <property type="entry name" value="CheY-like_superfamily"/>
</dbReference>
<dbReference type="Pfam" id="PF00196">
    <property type="entry name" value="GerE"/>
    <property type="match status" value="1"/>
</dbReference>
<dbReference type="PRINTS" id="PR00038">
    <property type="entry name" value="HTHLUXR"/>
</dbReference>
<dbReference type="InterPro" id="IPR058245">
    <property type="entry name" value="NreC/VraR/RcsB-like_REC"/>
</dbReference>
<evidence type="ECO:0000256" key="2">
    <source>
        <dbReference type="ARBA" id="ARBA00023125"/>
    </source>
</evidence>
<dbReference type="EMBL" id="BMLS01000006">
    <property type="protein sequence ID" value="GGO73384.1"/>
    <property type="molecule type" value="Genomic_DNA"/>
</dbReference>
<evidence type="ECO:0000259" key="5">
    <source>
        <dbReference type="PROSITE" id="PS50110"/>
    </source>
</evidence>
<organism evidence="6 7">
    <name type="scientific">Bowmanella pacifica</name>
    <dbReference type="NCBI Taxonomy" id="502051"/>
    <lineage>
        <taxon>Bacteria</taxon>
        <taxon>Pseudomonadati</taxon>
        <taxon>Pseudomonadota</taxon>
        <taxon>Gammaproteobacteria</taxon>
        <taxon>Alteromonadales</taxon>
        <taxon>Alteromonadaceae</taxon>
        <taxon>Bowmanella</taxon>
    </lineage>
</organism>
<dbReference type="InterPro" id="IPR000792">
    <property type="entry name" value="Tscrpt_reg_LuxR_C"/>
</dbReference>
<evidence type="ECO:0000313" key="7">
    <source>
        <dbReference type="Proteomes" id="UP000606935"/>
    </source>
</evidence>